<evidence type="ECO:0000259" key="15">
    <source>
        <dbReference type="SMART" id="SM00484"/>
    </source>
</evidence>
<dbReference type="CDD" id="cd09857">
    <property type="entry name" value="PIN_EXO1"/>
    <property type="match status" value="1"/>
</dbReference>
<keyword evidence="18" id="KW-1185">Reference proteome</keyword>
<dbReference type="GO" id="GO:0006281">
    <property type="term" value="P:DNA repair"/>
    <property type="evidence" value="ECO:0007669"/>
    <property type="project" value="UniProtKB-KW"/>
</dbReference>
<dbReference type="PANTHER" id="PTHR11081:SF65">
    <property type="entry name" value="DNA DAMAGE-INDUCIBLE PROTEIN DIN7-RELATED"/>
    <property type="match status" value="1"/>
</dbReference>
<dbReference type="SMART" id="SM00485">
    <property type="entry name" value="XPGN"/>
    <property type="match status" value="1"/>
</dbReference>
<keyword evidence="4" id="KW-0540">Nuclease</keyword>
<evidence type="ECO:0000256" key="13">
    <source>
        <dbReference type="ARBA" id="ARBA00023242"/>
    </source>
</evidence>
<dbReference type="AlphaFoldDB" id="A0A6A7BQT6"/>
<evidence type="ECO:0000256" key="9">
    <source>
        <dbReference type="ARBA" id="ARBA00022842"/>
    </source>
</evidence>
<feature type="domain" description="XPG N-terminal" evidence="16">
    <location>
        <begin position="1"/>
        <end position="99"/>
    </location>
</feature>
<feature type="region of interest" description="Disordered" evidence="14">
    <location>
        <begin position="362"/>
        <end position="384"/>
    </location>
</feature>
<keyword evidence="10" id="KW-0267">Excision nuclease</keyword>
<dbReference type="Pfam" id="PF00752">
    <property type="entry name" value="XPG_N"/>
    <property type="match status" value="1"/>
</dbReference>
<evidence type="ECO:0000256" key="10">
    <source>
        <dbReference type="ARBA" id="ARBA00022881"/>
    </source>
</evidence>
<organism evidence="17 18">
    <name type="scientific">Piedraia hortae CBS 480.64</name>
    <dbReference type="NCBI Taxonomy" id="1314780"/>
    <lineage>
        <taxon>Eukaryota</taxon>
        <taxon>Fungi</taxon>
        <taxon>Dikarya</taxon>
        <taxon>Ascomycota</taxon>
        <taxon>Pezizomycotina</taxon>
        <taxon>Dothideomycetes</taxon>
        <taxon>Dothideomycetidae</taxon>
        <taxon>Capnodiales</taxon>
        <taxon>Piedraiaceae</taxon>
        <taxon>Piedraia</taxon>
    </lineage>
</organism>
<dbReference type="InterPro" id="IPR006085">
    <property type="entry name" value="XPG_DNA_repair_N"/>
</dbReference>
<evidence type="ECO:0000256" key="2">
    <source>
        <dbReference type="ARBA" id="ARBA00004123"/>
    </source>
</evidence>
<dbReference type="InterPro" id="IPR019974">
    <property type="entry name" value="XPG_CS"/>
</dbReference>
<comment type="subcellular location">
    <subcellularLocation>
        <location evidence="2">Nucleus</location>
    </subcellularLocation>
</comment>
<evidence type="ECO:0000256" key="8">
    <source>
        <dbReference type="ARBA" id="ARBA00022839"/>
    </source>
</evidence>
<dbReference type="PROSITE" id="PS00841">
    <property type="entry name" value="XPG_1"/>
    <property type="match status" value="1"/>
</dbReference>
<dbReference type="GO" id="GO:0017108">
    <property type="term" value="F:5'-flap endonuclease activity"/>
    <property type="evidence" value="ECO:0007669"/>
    <property type="project" value="TreeGrafter"/>
</dbReference>
<dbReference type="InterPro" id="IPR008918">
    <property type="entry name" value="HhH2"/>
</dbReference>
<accession>A0A6A7BQT6</accession>
<comment type="cofactor">
    <cofactor evidence="1">
        <name>Mg(2+)</name>
        <dbReference type="ChEBI" id="CHEBI:18420"/>
    </cofactor>
</comment>
<dbReference type="SMART" id="SM00484">
    <property type="entry name" value="XPGI"/>
    <property type="match status" value="1"/>
</dbReference>
<evidence type="ECO:0000256" key="12">
    <source>
        <dbReference type="ARBA" id="ARBA00023204"/>
    </source>
</evidence>
<dbReference type="FunFam" id="1.10.150.20:FF:000011">
    <property type="entry name" value="exonuclease 1"/>
    <property type="match status" value="1"/>
</dbReference>
<evidence type="ECO:0000256" key="5">
    <source>
        <dbReference type="ARBA" id="ARBA00022723"/>
    </source>
</evidence>
<keyword evidence="7" id="KW-0378">Hydrolase</keyword>
<evidence type="ECO:0000256" key="7">
    <source>
        <dbReference type="ARBA" id="ARBA00022801"/>
    </source>
</evidence>
<dbReference type="GO" id="GO:0046872">
    <property type="term" value="F:metal ion binding"/>
    <property type="evidence" value="ECO:0007669"/>
    <property type="project" value="UniProtKB-KW"/>
</dbReference>
<keyword evidence="13" id="KW-0539">Nucleus</keyword>
<dbReference type="InterPro" id="IPR006086">
    <property type="entry name" value="XPG-I_dom"/>
</dbReference>
<dbReference type="GO" id="GO:0003677">
    <property type="term" value="F:DNA binding"/>
    <property type="evidence" value="ECO:0007669"/>
    <property type="project" value="UniProtKB-KW"/>
</dbReference>
<dbReference type="SUPFAM" id="SSF88723">
    <property type="entry name" value="PIN domain-like"/>
    <property type="match status" value="1"/>
</dbReference>
<evidence type="ECO:0000256" key="11">
    <source>
        <dbReference type="ARBA" id="ARBA00023125"/>
    </source>
</evidence>
<evidence type="ECO:0000313" key="17">
    <source>
        <dbReference type="EMBL" id="KAF2857631.1"/>
    </source>
</evidence>
<protein>
    <submittedName>
        <fullName evidence="17">PIN domain-like protein</fullName>
    </submittedName>
</protein>
<dbReference type="InterPro" id="IPR044752">
    <property type="entry name" value="PIN-like_EXO1"/>
</dbReference>
<reference evidence="17" key="1">
    <citation type="journal article" date="2020" name="Stud. Mycol.">
        <title>101 Dothideomycetes genomes: a test case for predicting lifestyles and emergence of pathogens.</title>
        <authorList>
            <person name="Haridas S."/>
            <person name="Albert R."/>
            <person name="Binder M."/>
            <person name="Bloem J."/>
            <person name="Labutti K."/>
            <person name="Salamov A."/>
            <person name="Andreopoulos B."/>
            <person name="Baker S."/>
            <person name="Barry K."/>
            <person name="Bills G."/>
            <person name="Bluhm B."/>
            <person name="Cannon C."/>
            <person name="Castanera R."/>
            <person name="Culley D."/>
            <person name="Daum C."/>
            <person name="Ezra D."/>
            <person name="Gonzalez J."/>
            <person name="Henrissat B."/>
            <person name="Kuo A."/>
            <person name="Liang C."/>
            <person name="Lipzen A."/>
            <person name="Lutzoni F."/>
            <person name="Magnuson J."/>
            <person name="Mondo S."/>
            <person name="Nolan M."/>
            <person name="Ohm R."/>
            <person name="Pangilinan J."/>
            <person name="Park H.-J."/>
            <person name="Ramirez L."/>
            <person name="Alfaro M."/>
            <person name="Sun H."/>
            <person name="Tritt A."/>
            <person name="Yoshinaga Y."/>
            <person name="Zwiers L.-H."/>
            <person name="Turgeon B."/>
            <person name="Goodwin S."/>
            <person name="Spatafora J."/>
            <person name="Crous P."/>
            <person name="Grigoriev I."/>
        </authorList>
    </citation>
    <scope>NUCLEOTIDE SEQUENCE</scope>
    <source>
        <strain evidence="17">CBS 480.64</strain>
    </source>
</reference>
<name>A0A6A7BQT6_9PEZI</name>
<gene>
    <name evidence="17" type="ORF">K470DRAFT_273127</name>
</gene>
<feature type="compositionally biased region" description="Polar residues" evidence="14">
    <location>
        <begin position="367"/>
        <end position="377"/>
    </location>
</feature>
<dbReference type="SMART" id="SM00279">
    <property type="entry name" value="HhH2"/>
    <property type="match status" value="1"/>
</dbReference>
<dbReference type="InterPro" id="IPR029060">
    <property type="entry name" value="PIN-like_dom_sf"/>
</dbReference>
<dbReference type="InterPro" id="IPR037315">
    <property type="entry name" value="EXO1_H3TH"/>
</dbReference>
<dbReference type="Proteomes" id="UP000799421">
    <property type="component" value="Unassembled WGS sequence"/>
</dbReference>
<dbReference type="Gene3D" id="3.40.50.1010">
    <property type="entry name" value="5'-nuclease"/>
    <property type="match status" value="1"/>
</dbReference>
<evidence type="ECO:0000256" key="4">
    <source>
        <dbReference type="ARBA" id="ARBA00022722"/>
    </source>
</evidence>
<keyword evidence="5" id="KW-0479">Metal-binding</keyword>
<proteinExistence type="inferred from homology"/>
<dbReference type="GO" id="GO:0035312">
    <property type="term" value="F:5'-3' DNA exonuclease activity"/>
    <property type="evidence" value="ECO:0007669"/>
    <property type="project" value="InterPro"/>
</dbReference>
<sequence>MGISGLLPLLKSIHKPSHLRSFQGQTLGVDAYGWLHRGTVACAVELAQGKPTRKHIEFALNRVRMLLHFGVKPFLVFDGDYLPSKAHTEKERAQRRREARKLGLELMKTGRLAQAHAELQKAVDVTPAMARELIDELKKLQVPYIVAPYEADSQLVFLEKSGLVDGIISEDSDLLVFGTKCLLTKMDAHGECVVILRRDFTACREINLAGWTDAEFRTMAMLSGCDYLPGIDKIGLKTAYRLVRKHKTIEKVVRVIQFDGKSKVPKDYLESFKRAERTFLYQWVYCPVDRVLVNLTPVPAELDVADMPYIGKYVEPELAVAVALGQLDPNTKIPLRASVKTPDSKGPKGVTITEFFKRTPLAEKDPNTFTPSPSQQRLLDRRPSSWVATPVSVPSKKRRLCSDTEAGETSRFFPTPDTEDKARKRAKMEVYVEKEVLVPRSPIKTPPKVRGSEEMLVPATPESDERVMKTGLIKADWARFAYR</sequence>
<dbReference type="OrthoDB" id="26491at2759"/>
<dbReference type="PRINTS" id="PR00853">
    <property type="entry name" value="XPGRADSUPER"/>
</dbReference>
<dbReference type="FunFam" id="3.40.50.1010:FF:000002">
    <property type="entry name" value="Exonuclease 1, putative"/>
    <property type="match status" value="1"/>
</dbReference>
<evidence type="ECO:0000256" key="14">
    <source>
        <dbReference type="SAM" id="MobiDB-lite"/>
    </source>
</evidence>
<dbReference type="Pfam" id="PF00867">
    <property type="entry name" value="XPG_I"/>
    <property type="match status" value="1"/>
</dbReference>
<evidence type="ECO:0000256" key="1">
    <source>
        <dbReference type="ARBA" id="ARBA00001946"/>
    </source>
</evidence>
<comment type="similarity">
    <text evidence="3">Belongs to the XPG/RAD2 endonuclease family. EXO1 subfamily.</text>
</comment>
<dbReference type="InterPro" id="IPR036279">
    <property type="entry name" value="5-3_exonuclease_C_sf"/>
</dbReference>
<evidence type="ECO:0000256" key="3">
    <source>
        <dbReference type="ARBA" id="ARBA00010563"/>
    </source>
</evidence>
<dbReference type="PANTHER" id="PTHR11081">
    <property type="entry name" value="FLAP ENDONUCLEASE FAMILY MEMBER"/>
    <property type="match status" value="1"/>
</dbReference>
<keyword evidence="9" id="KW-0460">Magnesium</keyword>
<feature type="domain" description="XPG-I" evidence="15">
    <location>
        <begin position="138"/>
        <end position="208"/>
    </location>
</feature>
<dbReference type="GO" id="GO:0005634">
    <property type="term" value="C:nucleus"/>
    <property type="evidence" value="ECO:0007669"/>
    <property type="project" value="UniProtKB-SubCell"/>
</dbReference>
<dbReference type="EMBL" id="MU006034">
    <property type="protein sequence ID" value="KAF2857631.1"/>
    <property type="molecule type" value="Genomic_DNA"/>
</dbReference>
<feature type="region of interest" description="Disordered" evidence="14">
    <location>
        <begin position="442"/>
        <end position="463"/>
    </location>
</feature>
<evidence type="ECO:0000313" key="18">
    <source>
        <dbReference type="Proteomes" id="UP000799421"/>
    </source>
</evidence>
<evidence type="ECO:0000259" key="16">
    <source>
        <dbReference type="SMART" id="SM00485"/>
    </source>
</evidence>
<keyword evidence="12" id="KW-0234">DNA repair</keyword>
<dbReference type="Gene3D" id="1.10.150.20">
    <property type="entry name" value="5' to 3' exonuclease, C-terminal subdomain"/>
    <property type="match status" value="1"/>
</dbReference>
<dbReference type="SUPFAM" id="SSF47807">
    <property type="entry name" value="5' to 3' exonuclease, C-terminal subdomain"/>
    <property type="match status" value="1"/>
</dbReference>
<keyword evidence="6" id="KW-0227">DNA damage</keyword>
<keyword evidence="8" id="KW-0269">Exonuclease</keyword>
<dbReference type="CDD" id="cd09908">
    <property type="entry name" value="H3TH_EXO1"/>
    <property type="match status" value="1"/>
</dbReference>
<evidence type="ECO:0000256" key="6">
    <source>
        <dbReference type="ARBA" id="ARBA00022763"/>
    </source>
</evidence>
<dbReference type="InterPro" id="IPR006084">
    <property type="entry name" value="XPG/Rad2"/>
</dbReference>
<keyword evidence="11" id="KW-0238">DNA-binding</keyword>